<accession>A0A0F9V4N6</accession>
<organism evidence="2">
    <name type="scientific">marine sediment metagenome</name>
    <dbReference type="NCBI Taxonomy" id="412755"/>
    <lineage>
        <taxon>unclassified sequences</taxon>
        <taxon>metagenomes</taxon>
        <taxon>ecological metagenomes</taxon>
    </lineage>
</organism>
<dbReference type="AlphaFoldDB" id="A0A0F9V4N6"/>
<sequence>MVLFRKVRNKLLRLEKFKTYFIYALGEIALIVVGLLIAWKINNLNEIKKNRVVELKIYKSLSQELDTNLIVLDSAIVDYTKSIQMLQNTINYLGIQPKELTQDAKKLIVNLNYEKTIVRNEAINSINATNKFEFIESDSLKYLIAAYPNELDSFNNQQSKIENIITNRLKPVIEKHISLLEILPENSYNYQRVKNFGNQSNYPELLVSREYQNGVIDRLLRTKDQLSIAKNLRFKTETIATKLNHELNRP</sequence>
<comment type="caution">
    <text evidence="2">The sequence shown here is derived from an EMBL/GenBank/DDBJ whole genome shotgun (WGS) entry which is preliminary data.</text>
</comment>
<protein>
    <submittedName>
        <fullName evidence="2">Uncharacterized protein</fullName>
    </submittedName>
</protein>
<dbReference type="EMBL" id="LAZR01000042">
    <property type="protein sequence ID" value="KKO00211.1"/>
    <property type="molecule type" value="Genomic_DNA"/>
</dbReference>
<feature type="transmembrane region" description="Helical" evidence="1">
    <location>
        <begin position="20"/>
        <end position="39"/>
    </location>
</feature>
<keyword evidence="1" id="KW-1133">Transmembrane helix</keyword>
<keyword evidence="1" id="KW-0812">Transmembrane</keyword>
<proteinExistence type="predicted"/>
<reference evidence="2" key="1">
    <citation type="journal article" date="2015" name="Nature">
        <title>Complex archaea that bridge the gap between prokaryotes and eukaryotes.</title>
        <authorList>
            <person name="Spang A."/>
            <person name="Saw J.H."/>
            <person name="Jorgensen S.L."/>
            <person name="Zaremba-Niedzwiedzka K."/>
            <person name="Martijn J."/>
            <person name="Lind A.E."/>
            <person name="van Eijk R."/>
            <person name="Schleper C."/>
            <person name="Guy L."/>
            <person name="Ettema T.J."/>
        </authorList>
    </citation>
    <scope>NUCLEOTIDE SEQUENCE</scope>
</reference>
<evidence type="ECO:0000256" key="1">
    <source>
        <dbReference type="SAM" id="Phobius"/>
    </source>
</evidence>
<gene>
    <name evidence="2" type="ORF">LCGC14_0129770</name>
</gene>
<name>A0A0F9V4N6_9ZZZZ</name>
<evidence type="ECO:0000313" key="2">
    <source>
        <dbReference type="EMBL" id="KKO00211.1"/>
    </source>
</evidence>
<keyword evidence="1" id="KW-0472">Membrane</keyword>